<organism evidence="1">
    <name type="scientific">Cacopsylla melanoneura</name>
    <dbReference type="NCBI Taxonomy" id="428564"/>
    <lineage>
        <taxon>Eukaryota</taxon>
        <taxon>Metazoa</taxon>
        <taxon>Ecdysozoa</taxon>
        <taxon>Arthropoda</taxon>
        <taxon>Hexapoda</taxon>
        <taxon>Insecta</taxon>
        <taxon>Pterygota</taxon>
        <taxon>Neoptera</taxon>
        <taxon>Paraneoptera</taxon>
        <taxon>Hemiptera</taxon>
        <taxon>Sternorrhyncha</taxon>
        <taxon>Psylloidea</taxon>
        <taxon>Psyllidae</taxon>
        <taxon>Psyllinae</taxon>
        <taxon>Cacopsylla</taxon>
    </lineage>
</organism>
<proteinExistence type="predicted"/>
<protein>
    <submittedName>
        <fullName evidence="1">Uncharacterized protein</fullName>
    </submittedName>
</protein>
<dbReference type="EMBL" id="HBUF01354780">
    <property type="protein sequence ID" value="CAG6716638.1"/>
    <property type="molecule type" value="Transcribed_RNA"/>
</dbReference>
<accession>A0A8D8Y0V9</accession>
<reference evidence="1" key="1">
    <citation type="submission" date="2021-05" db="EMBL/GenBank/DDBJ databases">
        <authorList>
            <person name="Alioto T."/>
            <person name="Alioto T."/>
            <person name="Gomez Garrido J."/>
        </authorList>
    </citation>
    <scope>NUCLEOTIDE SEQUENCE</scope>
</reference>
<sequence length="118" mass="13999">MESWIRLESLGFRTFCMFPSVVRTDFRKNLAYLSIFPSGLSRRQFIDQTTSYVSSKYSQIIIMLHYLMNYCLSVLFRIRFPIVRYKLALCMDVTTRRPNSVVTTIWSSHLKHVSGDQW</sequence>
<evidence type="ECO:0000313" key="1">
    <source>
        <dbReference type="EMBL" id="CAG6716638.1"/>
    </source>
</evidence>
<name>A0A8D8Y0V9_9HEMI</name>
<dbReference type="AlphaFoldDB" id="A0A8D8Y0V9"/>